<protein>
    <recommendedName>
        <fullName evidence="8">Cysteine desulfurase</fullName>
        <ecNumber evidence="8">2.8.1.7</ecNumber>
    </recommendedName>
</protein>
<sequence length="420" mass="45264">MSDLATPTNATPSTGPFDVQALRSEFPILQREVHGKPLVYLDNAATKQKPQAVLDALETYYTQTNSNVHRGLHTLSEEATAQYEQARAICARFIGSDNPREIVFTGGATDALNLVAHSYGGATLKPGDRVFVTEMEHHSNIVPWQLVAERCGAEVVPIPVTDDGEIDLDAYRSLLDERGKVVAMVAVSNTLGTVNPVAEMVRLAKEVGAATVVDATQAVTAQTIDVHELGCDFLAFTGHKLYGPTGIGVFWGRMEMLEAMPPYRGGGEMIDSVKFTGSTYAAPPMRFEAGTPNIAGAIGLGVAIEWFTAQDRQAIWAHEHSLAEYGQAKLAEVEGLRMIGTSPTKIPIFSFVLDWAHAYDVGPVLDHRGIAVRTGHHCTEPLMDRFGVPATVRASCAAYTTHQEIGALVEALGRAKELLA</sequence>
<evidence type="ECO:0000256" key="4">
    <source>
        <dbReference type="ARBA" id="ARBA00022679"/>
    </source>
</evidence>
<dbReference type="Pfam" id="PF00266">
    <property type="entry name" value="Aminotran_5"/>
    <property type="match status" value="1"/>
</dbReference>
<dbReference type="InterPro" id="IPR015421">
    <property type="entry name" value="PyrdxlP-dep_Trfase_major"/>
</dbReference>
<dbReference type="GO" id="GO:0016829">
    <property type="term" value="F:lyase activity"/>
    <property type="evidence" value="ECO:0007669"/>
    <property type="project" value="UniProtKB-KW"/>
</dbReference>
<dbReference type="Gene3D" id="3.40.640.10">
    <property type="entry name" value="Type I PLP-dependent aspartate aminotransferase-like (Major domain)"/>
    <property type="match status" value="1"/>
</dbReference>
<feature type="domain" description="Aminotransferase class V" evidence="9">
    <location>
        <begin position="39"/>
        <end position="408"/>
    </location>
</feature>
<keyword evidence="10" id="KW-0456">Lyase</keyword>
<dbReference type="CDD" id="cd06453">
    <property type="entry name" value="SufS_like"/>
    <property type="match status" value="1"/>
</dbReference>
<dbReference type="Gene3D" id="3.90.1150.10">
    <property type="entry name" value="Aspartate Aminotransferase, domain 1"/>
    <property type="match status" value="1"/>
</dbReference>
<dbReference type="Proteomes" id="UP000541810">
    <property type="component" value="Unassembled WGS sequence"/>
</dbReference>
<keyword evidence="11" id="KW-1185">Reference proteome</keyword>
<dbReference type="RefSeq" id="WP_184677435.1">
    <property type="nucleotide sequence ID" value="NZ_JACHGY010000001.1"/>
</dbReference>
<comment type="catalytic activity">
    <reaction evidence="6 8">
        <text>(sulfur carrier)-H + L-cysteine = (sulfur carrier)-SH + L-alanine</text>
        <dbReference type="Rhea" id="RHEA:43892"/>
        <dbReference type="Rhea" id="RHEA-COMP:14737"/>
        <dbReference type="Rhea" id="RHEA-COMP:14739"/>
        <dbReference type="ChEBI" id="CHEBI:29917"/>
        <dbReference type="ChEBI" id="CHEBI:35235"/>
        <dbReference type="ChEBI" id="CHEBI:57972"/>
        <dbReference type="ChEBI" id="CHEBI:64428"/>
        <dbReference type="EC" id="2.8.1.7"/>
    </reaction>
</comment>
<dbReference type="PANTHER" id="PTHR43586:SF8">
    <property type="entry name" value="CYSTEINE DESULFURASE 1, CHLOROPLASTIC"/>
    <property type="match status" value="1"/>
</dbReference>
<dbReference type="GO" id="GO:0031071">
    <property type="term" value="F:cysteine desulfurase activity"/>
    <property type="evidence" value="ECO:0007669"/>
    <property type="project" value="UniProtKB-UniRule"/>
</dbReference>
<comment type="similarity">
    <text evidence="3 8">Belongs to the class-V pyridoxal-phosphate-dependent aminotransferase family. Csd subfamily.</text>
</comment>
<evidence type="ECO:0000256" key="5">
    <source>
        <dbReference type="ARBA" id="ARBA00022898"/>
    </source>
</evidence>
<dbReference type="GO" id="GO:0030170">
    <property type="term" value="F:pyridoxal phosphate binding"/>
    <property type="evidence" value="ECO:0007669"/>
    <property type="project" value="UniProtKB-UniRule"/>
</dbReference>
<evidence type="ECO:0000256" key="7">
    <source>
        <dbReference type="RuleBase" id="RU004504"/>
    </source>
</evidence>
<dbReference type="InterPro" id="IPR000192">
    <property type="entry name" value="Aminotrans_V_dom"/>
</dbReference>
<proteinExistence type="inferred from homology"/>
<evidence type="ECO:0000256" key="3">
    <source>
        <dbReference type="ARBA" id="ARBA00010447"/>
    </source>
</evidence>
<dbReference type="AlphaFoldDB" id="A0A7X0H853"/>
<dbReference type="PIRSF" id="PIRSF005572">
    <property type="entry name" value="NifS"/>
    <property type="match status" value="1"/>
</dbReference>
<comment type="caution">
    <text evidence="10">The sequence shown here is derived from an EMBL/GenBank/DDBJ whole genome shotgun (WGS) entry which is preliminary data.</text>
</comment>
<evidence type="ECO:0000256" key="6">
    <source>
        <dbReference type="ARBA" id="ARBA00050776"/>
    </source>
</evidence>
<comment type="cofactor">
    <cofactor evidence="1 7">
        <name>pyridoxal 5'-phosphate</name>
        <dbReference type="ChEBI" id="CHEBI:597326"/>
    </cofactor>
</comment>
<dbReference type="InterPro" id="IPR020578">
    <property type="entry name" value="Aminotrans_V_PyrdxlP_BS"/>
</dbReference>
<dbReference type="InterPro" id="IPR015422">
    <property type="entry name" value="PyrdxlP-dep_Trfase_small"/>
</dbReference>
<dbReference type="InterPro" id="IPR010970">
    <property type="entry name" value="Cys_dSase_SufS"/>
</dbReference>
<dbReference type="GO" id="GO:0006534">
    <property type="term" value="P:cysteine metabolic process"/>
    <property type="evidence" value="ECO:0007669"/>
    <property type="project" value="UniProtKB-UniRule"/>
</dbReference>
<reference evidence="10 11" key="1">
    <citation type="submission" date="2020-08" db="EMBL/GenBank/DDBJ databases">
        <title>Genomic Encyclopedia of Type Strains, Phase IV (KMG-IV): sequencing the most valuable type-strain genomes for metagenomic binning, comparative biology and taxonomic classification.</title>
        <authorList>
            <person name="Goeker M."/>
        </authorList>
    </citation>
    <scope>NUCLEOTIDE SEQUENCE [LARGE SCALE GENOMIC DNA]</scope>
    <source>
        <strain evidence="10 11">DSM 103725</strain>
    </source>
</reference>
<evidence type="ECO:0000256" key="2">
    <source>
        <dbReference type="ARBA" id="ARBA00002824"/>
    </source>
</evidence>
<keyword evidence="4 8" id="KW-0808">Transferase</keyword>
<accession>A0A7X0H853</accession>
<dbReference type="EMBL" id="JACHGY010000001">
    <property type="protein sequence ID" value="MBB6429876.1"/>
    <property type="molecule type" value="Genomic_DNA"/>
</dbReference>
<comment type="function">
    <text evidence="2 8">Catalyzes the removal of elemental sulfur and selenium atoms from L-cysteine, L-cystine, L-selenocysteine, and L-selenocystine to produce L-alanine.</text>
</comment>
<evidence type="ECO:0000313" key="11">
    <source>
        <dbReference type="Proteomes" id="UP000541810"/>
    </source>
</evidence>
<dbReference type="EC" id="2.8.1.7" evidence="8"/>
<dbReference type="NCBIfam" id="TIGR01979">
    <property type="entry name" value="sufS"/>
    <property type="match status" value="1"/>
</dbReference>
<evidence type="ECO:0000256" key="1">
    <source>
        <dbReference type="ARBA" id="ARBA00001933"/>
    </source>
</evidence>
<evidence type="ECO:0000313" key="10">
    <source>
        <dbReference type="EMBL" id="MBB6429876.1"/>
    </source>
</evidence>
<dbReference type="SUPFAM" id="SSF53383">
    <property type="entry name" value="PLP-dependent transferases"/>
    <property type="match status" value="1"/>
</dbReference>
<organism evidence="10 11">
    <name type="scientific">Algisphaera agarilytica</name>
    <dbReference type="NCBI Taxonomy" id="1385975"/>
    <lineage>
        <taxon>Bacteria</taxon>
        <taxon>Pseudomonadati</taxon>
        <taxon>Planctomycetota</taxon>
        <taxon>Phycisphaerae</taxon>
        <taxon>Phycisphaerales</taxon>
        <taxon>Phycisphaeraceae</taxon>
        <taxon>Algisphaera</taxon>
    </lineage>
</organism>
<dbReference type="InterPro" id="IPR016454">
    <property type="entry name" value="Cysteine_dSase"/>
</dbReference>
<name>A0A7X0H853_9BACT</name>
<dbReference type="InterPro" id="IPR015424">
    <property type="entry name" value="PyrdxlP-dep_Trfase"/>
</dbReference>
<dbReference type="PANTHER" id="PTHR43586">
    <property type="entry name" value="CYSTEINE DESULFURASE"/>
    <property type="match status" value="1"/>
</dbReference>
<gene>
    <name evidence="10" type="ORF">HNQ40_001682</name>
</gene>
<dbReference type="PROSITE" id="PS00595">
    <property type="entry name" value="AA_TRANSFER_CLASS_5"/>
    <property type="match status" value="1"/>
</dbReference>
<keyword evidence="5 8" id="KW-0663">Pyridoxal phosphate</keyword>
<evidence type="ECO:0000256" key="8">
    <source>
        <dbReference type="RuleBase" id="RU004506"/>
    </source>
</evidence>
<evidence type="ECO:0000259" key="9">
    <source>
        <dbReference type="Pfam" id="PF00266"/>
    </source>
</evidence>